<proteinExistence type="predicted"/>
<gene>
    <name evidence="1" type="ORF">JYE49_05900</name>
</gene>
<keyword evidence="1" id="KW-0067">ATP-binding</keyword>
<protein>
    <submittedName>
        <fullName evidence="1">ATP-binding cassette domain-containing protein</fullName>
    </submittedName>
</protein>
<evidence type="ECO:0000313" key="2">
    <source>
        <dbReference type="Proteomes" id="UP000682782"/>
    </source>
</evidence>
<dbReference type="Proteomes" id="UP000682782">
    <property type="component" value="Chromosome"/>
</dbReference>
<sequence>MGWFDDQIEFRKKHERELLSDSFENIARSVTGRKIHTFLSEEEDVNDAVSGLLKHMGVKEREVPATVRGLRDRLDFLLSSTGILYREIILSRGWQNDAMGPMIGSLKDTGTVVAILPSEMGGYEYTDPASGAKVKINGHTAANISEEALCFYRPLPMRELKLKDLLRYMLSCLTPRDRISFLVAAGAIALVGLLIPKLNQILTGTVIAAGSTRLLVAVVSFLFFATVTTILLTIIRNMLLSRIRYKLNVNVSAATMMRILSLPAAFFRDYSVGELNQYIAYMDSLCTTIVDSLFSTAITGLFSLIYLGQIFAFAPSLVVPSLVITIATLAISLLSARVQMKIDQETMVTTAKERGLVYAFINGIQKIRLSGAENRAFAKWSDLYVETATTTFNPPSIIKLSSVMTTAVSLIGTGVMYFIAVRSKVTVADYFAFNASYAYISTAFSSLAAMALSAASIKPVINLVKPLLSAKPETSDHRETVTRLSGNIEISHVTFGYDPESKPIFEDFNLSIPARQYVAIVGKSGCGKSTLVRLLLGFEKPARGVINYDRKDLNQLDLRSVRRQIGTVMQDGRLFSGSIFDNIVISNPTLKLDEAWEAAEIAGIADDIRDMPMGMHTMLQDGGGTISGGQRQRLMIARAIAPKPKILIFDEATSALDNITQRKVSEALDKMKCTRIVIAHRLSTIKHCDRILVIDGGKIAEDGTYDQLIEKNGIFAELVERQRLASET</sequence>
<accession>A0AC61MYQ1</accession>
<keyword evidence="2" id="KW-1185">Reference proteome</keyword>
<name>A0AC61MYQ1_9FIRM</name>
<keyword evidence="1" id="KW-0547">Nucleotide-binding</keyword>
<reference evidence="1" key="1">
    <citation type="submission" date="2021-01" db="EMBL/GenBank/DDBJ databases">
        <title>Complete genome sequence of Clostridiales bacterium R-7.</title>
        <authorList>
            <person name="Mahoney-Kurpe S.C."/>
            <person name="Palevich N."/>
            <person name="Koike S."/>
            <person name="Moon C.D."/>
            <person name="Attwood G.T."/>
        </authorList>
    </citation>
    <scope>NUCLEOTIDE SEQUENCE</scope>
    <source>
        <strain evidence="1">R-7</strain>
    </source>
</reference>
<evidence type="ECO:0000313" key="1">
    <source>
        <dbReference type="EMBL" id="QUC68226.1"/>
    </source>
</evidence>
<organism evidence="1 2">
    <name type="scientific">Aristaeella hokkaidonensis</name>
    <dbReference type="NCBI Taxonomy" id="3046382"/>
    <lineage>
        <taxon>Bacteria</taxon>
        <taxon>Bacillati</taxon>
        <taxon>Bacillota</taxon>
        <taxon>Clostridia</taxon>
        <taxon>Eubacteriales</taxon>
        <taxon>Aristaeellaceae</taxon>
        <taxon>Aristaeella</taxon>
    </lineage>
</organism>
<dbReference type="EMBL" id="CP068393">
    <property type="protein sequence ID" value="QUC68226.1"/>
    <property type="molecule type" value="Genomic_DNA"/>
</dbReference>